<evidence type="ECO:0000313" key="2">
    <source>
        <dbReference type="EMBL" id="QOW10009.1"/>
    </source>
</evidence>
<protein>
    <recommendedName>
        <fullName evidence="4">Outer membrane protein beta-barrel domain-containing protein</fullName>
    </recommendedName>
</protein>
<keyword evidence="1" id="KW-0732">Signal</keyword>
<gene>
    <name evidence="2" type="ORF">Q73A0000_06345</name>
</gene>
<accession>A0A7M2Y853</accession>
<feature type="signal peptide" evidence="1">
    <location>
        <begin position="1"/>
        <end position="18"/>
    </location>
</feature>
<proteinExistence type="predicted"/>
<sequence>MKKLLVAGAVALFGAVSAQTQNPALSKGKWLVEANTNFGVLSPSNTSIGFYTNDGNSLFKIGGEGGYFVADNLALKIGLGVTSLTTDSYYGGGSITSTAFNYKIGAKYYILSMFPVQVDFNGISGEGDSVNAIGFQGGYAWFVAPNISIEPGLRYDLGTAAGSTGIFSGNVGFAIHF</sequence>
<dbReference type="RefSeq" id="WP_193813242.1">
    <property type="nucleotide sequence ID" value="NZ_CP040442.1"/>
</dbReference>
<reference evidence="2 3" key="1">
    <citation type="submission" date="2019-05" db="EMBL/GenBank/DDBJ databases">
        <title>Chryseobacterium sp. isolated from King George Island, maritime Antarctica.</title>
        <authorList>
            <person name="Peng X."/>
        </authorList>
    </citation>
    <scope>NUCLEOTIDE SEQUENCE [LARGE SCALE GENOMIC DNA]</scope>
    <source>
        <strain evidence="2 3">7-3A</strain>
    </source>
</reference>
<keyword evidence="3" id="KW-1185">Reference proteome</keyword>
<dbReference type="KEGG" id="kfa:Q73A0000_06345"/>
<dbReference type="Proteomes" id="UP000594195">
    <property type="component" value="Chromosome"/>
</dbReference>
<organism evidence="2 3">
    <name type="scientific">Kaistella flava</name>
    <name type="common">ex Peng et al. 2021</name>
    <dbReference type="NCBI Taxonomy" id="2038776"/>
    <lineage>
        <taxon>Bacteria</taxon>
        <taxon>Pseudomonadati</taxon>
        <taxon>Bacteroidota</taxon>
        <taxon>Flavobacteriia</taxon>
        <taxon>Flavobacteriales</taxon>
        <taxon>Weeksellaceae</taxon>
        <taxon>Chryseobacterium group</taxon>
        <taxon>Kaistella</taxon>
    </lineage>
</organism>
<feature type="chain" id="PRO_5032343259" description="Outer membrane protein beta-barrel domain-containing protein" evidence="1">
    <location>
        <begin position="19"/>
        <end position="177"/>
    </location>
</feature>
<evidence type="ECO:0008006" key="4">
    <source>
        <dbReference type="Google" id="ProtNLM"/>
    </source>
</evidence>
<evidence type="ECO:0000256" key="1">
    <source>
        <dbReference type="SAM" id="SignalP"/>
    </source>
</evidence>
<dbReference type="EMBL" id="CP040442">
    <property type="protein sequence ID" value="QOW10009.1"/>
    <property type="molecule type" value="Genomic_DNA"/>
</dbReference>
<evidence type="ECO:0000313" key="3">
    <source>
        <dbReference type="Proteomes" id="UP000594195"/>
    </source>
</evidence>
<dbReference type="AlphaFoldDB" id="A0A7M2Y853"/>
<name>A0A7M2Y853_9FLAO</name>